<accession>B0WLX2</accession>
<dbReference type="Proteomes" id="UP000002320">
    <property type="component" value="Unassembled WGS sequence"/>
</dbReference>
<evidence type="ECO:0000313" key="2">
    <source>
        <dbReference type="EnsemblMetazoa" id="CPIJ008322-PA"/>
    </source>
</evidence>
<dbReference type="KEGG" id="cqu:CpipJ_CPIJ008322"/>
<dbReference type="eggNOG" id="KOG1171">
    <property type="taxonomic scope" value="Eukaryota"/>
</dbReference>
<dbReference type="VEuPathDB" id="VectorBase:CPIJ008322"/>
<gene>
    <name evidence="2" type="primary">6040276</name>
    <name evidence="1" type="ORF">CpipJ_CPIJ008322</name>
</gene>
<proteinExistence type="predicted"/>
<reference evidence="1" key="1">
    <citation type="submission" date="2007-03" db="EMBL/GenBank/DDBJ databases">
        <title>Annotation of Culex pipiens quinquefasciatus.</title>
        <authorList>
            <consortium name="The Broad Institute Genome Sequencing Platform"/>
            <person name="Atkinson P.W."/>
            <person name="Hemingway J."/>
            <person name="Christensen B.M."/>
            <person name="Higgs S."/>
            <person name="Kodira C."/>
            <person name="Hannick L."/>
            <person name="Megy K."/>
            <person name="O'Leary S."/>
            <person name="Pearson M."/>
            <person name="Haas B.J."/>
            <person name="Mauceli E."/>
            <person name="Wortman J.R."/>
            <person name="Lee N.H."/>
            <person name="Guigo R."/>
            <person name="Stanke M."/>
            <person name="Alvarado L."/>
            <person name="Amedeo P."/>
            <person name="Antoine C.H."/>
            <person name="Arensburger P."/>
            <person name="Bidwell S.L."/>
            <person name="Crawford M."/>
            <person name="Camaro F."/>
            <person name="Devon K."/>
            <person name="Engels R."/>
            <person name="Hammond M."/>
            <person name="Howarth C."/>
            <person name="Koehrsen M."/>
            <person name="Lawson D."/>
            <person name="Montgomery P."/>
            <person name="Nene V."/>
            <person name="Nusbaum C."/>
            <person name="Puiu D."/>
            <person name="Romero-Severson J."/>
            <person name="Severson D.W."/>
            <person name="Shumway M."/>
            <person name="Sisk P."/>
            <person name="Stolte C."/>
            <person name="Zeng Q."/>
            <person name="Eisenstadt E."/>
            <person name="Fraser-Liggett C."/>
            <person name="Strausberg R."/>
            <person name="Galagan J."/>
            <person name="Birren B."/>
            <person name="Collins F.H."/>
        </authorList>
    </citation>
    <scope>NUCLEOTIDE SEQUENCE [LARGE SCALE GENOMIC DNA]</scope>
    <source>
        <strain evidence="1">JHB</strain>
    </source>
</reference>
<organism>
    <name type="scientific">Culex quinquefasciatus</name>
    <name type="common">Southern house mosquito</name>
    <name type="synonym">Culex pungens</name>
    <dbReference type="NCBI Taxonomy" id="7176"/>
    <lineage>
        <taxon>Eukaryota</taxon>
        <taxon>Metazoa</taxon>
        <taxon>Ecdysozoa</taxon>
        <taxon>Arthropoda</taxon>
        <taxon>Hexapoda</taxon>
        <taxon>Insecta</taxon>
        <taxon>Pterygota</taxon>
        <taxon>Neoptera</taxon>
        <taxon>Endopterygota</taxon>
        <taxon>Diptera</taxon>
        <taxon>Nematocera</taxon>
        <taxon>Culicoidea</taxon>
        <taxon>Culicidae</taxon>
        <taxon>Culicinae</taxon>
        <taxon>Culicini</taxon>
        <taxon>Culex</taxon>
        <taxon>Culex</taxon>
    </lineage>
</organism>
<dbReference type="OrthoDB" id="6283463at2759"/>
<dbReference type="AlphaFoldDB" id="B0WLX2"/>
<name>B0WLX2_CULQU</name>
<protein>
    <submittedName>
        <fullName evidence="1 2">Uncharacterized protein</fullName>
    </submittedName>
</protein>
<dbReference type="STRING" id="7176.B0WLX2"/>
<dbReference type="EnsemblMetazoa" id="CPIJ008322-RA">
    <property type="protein sequence ID" value="CPIJ008322-PA"/>
    <property type="gene ID" value="CPIJ008322"/>
</dbReference>
<keyword evidence="3" id="KW-1185">Reference proteome</keyword>
<dbReference type="HOGENOM" id="CLU_1604348_0_0_1"/>
<sequence length="166" mass="17382">MTCCRNTEQYAKEYDYAAGVTDTILGGNSPDQSLDHSGLLDSGSNNTTMVDAGTAAAAAGGPSLEYGGLVGAGEGSSSFALVGGGVAGPSKRKLEAEPDLTQLPPSKQPYNFMTPDVIEATVQCMIAQADECQKRGCNIRTAERMILEEFGRCLVEIIDFSTKSDS</sequence>
<evidence type="ECO:0000313" key="1">
    <source>
        <dbReference type="EMBL" id="EDS30770.1"/>
    </source>
</evidence>
<dbReference type="EMBL" id="DS231992">
    <property type="protein sequence ID" value="EDS30770.1"/>
    <property type="molecule type" value="Genomic_DNA"/>
</dbReference>
<dbReference type="InParanoid" id="B0WLX2"/>
<evidence type="ECO:0000313" key="3">
    <source>
        <dbReference type="Proteomes" id="UP000002320"/>
    </source>
</evidence>
<dbReference type="VEuPathDB" id="VectorBase:CQUJHB002648"/>
<reference evidence="2" key="2">
    <citation type="submission" date="2021-02" db="UniProtKB">
        <authorList>
            <consortium name="EnsemblMetazoa"/>
        </authorList>
    </citation>
    <scope>IDENTIFICATION</scope>
    <source>
        <strain evidence="2">JHB</strain>
    </source>
</reference>